<comment type="caution">
    <text evidence="3">The sequence shown here is derived from an EMBL/GenBank/DDBJ whole genome shotgun (WGS) entry which is preliminary data.</text>
</comment>
<evidence type="ECO:0000259" key="2">
    <source>
        <dbReference type="Pfam" id="PF00174"/>
    </source>
</evidence>
<dbReference type="InterPro" id="IPR036374">
    <property type="entry name" value="OxRdtase_Mopterin-bd_sf"/>
</dbReference>
<dbReference type="PATRIC" id="fig|1698265.3.peg.468"/>
<dbReference type="SUPFAM" id="SSF56524">
    <property type="entry name" value="Oxidoreductase molybdopterin-binding domain"/>
    <property type="match status" value="1"/>
</dbReference>
<dbReference type="PANTHER" id="PTHR43032:SF4">
    <property type="entry name" value="OXIDOREDUCTASE MOLYBDOPTERIN-BINDING DOMAIN-CONTAINING PROTEIN"/>
    <property type="match status" value="1"/>
</dbReference>
<evidence type="ECO:0000313" key="4">
    <source>
        <dbReference type="Proteomes" id="UP000070657"/>
    </source>
</evidence>
<keyword evidence="4" id="KW-1185">Reference proteome</keyword>
<gene>
    <name evidence="3" type="ORF">AKJ66_02690</name>
</gene>
<dbReference type="Gene3D" id="3.90.420.10">
    <property type="entry name" value="Oxidoreductase, molybdopterin-binding domain"/>
    <property type="match status" value="1"/>
</dbReference>
<dbReference type="InterPro" id="IPR000572">
    <property type="entry name" value="OxRdtase_Mopterin-bd_dom"/>
</dbReference>
<feature type="domain" description="Oxidoreductase molybdopterin-binding" evidence="2">
    <location>
        <begin position="32"/>
        <end position="178"/>
    </location>
</feature>
<protein>
    <submittedName>
        <fullName evidence="3">Sulfite oxidase</fullName>
    </submittedName>
</protein>
<dbReference type="AlphaFoldDB" id="A0A133UFX6"/>
<name>A0A133UFX6_9EURY</name>
<feature type="region of interest" description="Disordered" evidence="1">
    <location>
        <begin position="1"/>
        <end position="34"/>
    </location>
</feature>
<dbReference type="PANTHER" id="PTHR43032">
    <property type="entry name" value="PROTEIN-METHIONINE-SULFOXIDE REDUCTASE"/>
    <property type="match status" value="1"/>
</dbReference>
<organism evidence="3 4">
    <name type="scientific">candidate division MSBL1 archaeon SCGC-AAA259E22</name>
    <dbReference type="NCBI Taxonomy" id="1698265"/>
    <lineage>
        <taxon>Archaea</taxon>
        <taxon>Methanobacteriati</taxon>
        <taxon>Methanobacteriota</taxon>
        <taxon>candidate division MSBL1</taxon>
    </lineage>
</organism>
<evidence type="ECO:0000313" key="3">
    <source>
        <dbReference type="EMBL" id="KXA93133.1"/>
    </source>
</evidence>
<evidence type="ECO:0000256" key="1">
    <source>
        <dbReference type="SAM" id="MobiDB-lite"/>
    </source>
</evidence>
<dbReference type="EMBL" id="LHXP01000028">
    <property type="protein sequence ID" value="KXA93133.1"/>
    <property type="molecule type" value="Genomic_DNA"/>
</dbReference>
<dbReference type="Pfam" id="PF00174">
    <property type="entry name" value="Oxidored_molyb"/>
    <property type="match status" value="1"/>
</dbReference>
<dbReference type="Proteomes" id="UP000070657">
    <property type="component" value="Unassembled WGS sequence"/>
</dbReference>
<accession>A0A133UFX6</accession>
<feature type="compositionally biased region" description="Basic and acidic residues" evidence="1">
    <location>
        <begin position="10"/>
        <end position="24"/>
    </location>
</feature>
<reference evidence="3 4" key="1">
    <citation type="journal article" date="2016" name="Sci. Rep.">
        <title>Metabolic traits of an uncultured archaeal lineage -MSBL1- from brine pools of the Red Sea.</title>
        <authorList>
            <person name="Mwirichia R."/>
            <person name="Alam I."/>
            <person name="Rashid M."/>
            <person name="Vinu M."/>
            <person name="Ba-Alawi W."/>
            <person name="Anthony Kamau A."/>
            <person name="Kamanda Ngugi D."/>
            <person name="Goker M."/>
            <person name="Klenk H.P."/>
            <person name="Bajic V."/>
            <person name="Stingl U."/>
        </authorList>
    </citation>
    <scope>NUCLEOTIDE SEQUENCE [LARGE SCALE GENOMIC DNA]</scope>
    <source>
        <strain evidence="3">SCGC-AAA259E22</strain>
    </source>
</reference>
<sequence>MSENFNPNSDSKKDRLPPGQKEIEEFPALSKGPVPQWPEDWKLQIFGTVKEEKRFTLSEIKKMPEVLTQRQDFHCVEGWSKLNLEWTGIRFKDLIGRVDVEKEAEHVLFHALDGYTTNLPLEVCLQDDILIAWKLNGEQIPPQHGGRVRTVVESKYAYKSTKWLSEIELLKEHKRGYWERRGYSDSADIWEENRFNK</sequence>
<proteinExistence type="predicted"/>